<proteinExistence type="predicted"/>
<evidence type="ECO:0000313" key="2">
    <source>
        <dbReference type="Proteomes" id="UP000065521"/>
    </source>
</evidence>
<gene>
    <name evidence="1" type="ORF">WI38_21385</name>
</gene>
<dbReference type="EMBL" id="LOTN01000041">
    <property type="protein sequence ID" value="KUZ87398.1"/>
    <property type="molecule type" value="Genomic_DNA"/>
</dbReference>
<comment type="caution">
    <text evidence="1">The sequence shown here is derived from an EMBL/GenBank/DDBJ whole genome shotgun (WGS) entry which is preliminary data.</text>
</comment>
<evidence type="ECO:0000313" key="1">
    <source>
        <dbReference type="EMBL" id="KUZ87398.1"/>
    </source>
</evidence>
<protein>
    <submittedName>
        <fullName evidence="1">Uncharacterized protein</fullName>
    </submittedName>
</protein>
<sequence>MDHLLMSLKSNLDPIKYSVDFRHISDIQAYLAQFGEFDGAIFKSYDEFVAELDQIATQIQSSPDLQERARYAEHVIREFEIELRATQMAMLEAKNQTINLV</sequence>
<accession>A0A102L5B4</accession>
<dbReference type="AlphaFoldDB" id="A0A102L5B4"/>
<reference evidence="1 2" key="1">
    <citation type="submission" date="2015-11" db="EMBL/GenBank/DDBJ databases">
        <title>Expanding the genomic diversity of Burkholderia species for the development of highly accurate diagnostics.</title>
        <authorList>
            <person name="Sahl J."/>
            <person name="Keim P."/>
            <person name="Wagner D."/>
        </authorList>
    </citation>
    <scope>NUCLEOTIDE SEQUENCE [LARGE SCALE GENOMIC DNA]</scope>
    <source>
        <strain evidence="1 2">RF32-BP4</strain>
    </source>
</reference>
<dbReference type="Proteomes" id="UP000065521">
    <property type="component" value="Unassembled WGS sequence"/>
</dbReference>
<name>A0A102L5B4_9BURK</name>
<organism evidence="1 2">
    <name type="scientific">Burkholderia ubonensis</name>
    <dbReference type="NCBI Taxonomy" id="101571"/>
    <lineage>
        <taxon>Bacteria</taxon>
        <taxon>Pseudomonadati</taxon>
        <taxon>Pseudomonadota</taxon>
        <taxon>Betaproteobacteria</taxon>
        <taxon>Burkholderiales</taxon>
        <taxon>Burkholderiaceae</taxon>
        <taxon>Burkholderia</taxon>
        <taxon>Burkholderia cepacia complex</taxon>
    </lineage>
</organism>